<dbReference type="Proteomes" id="UP000322667">
    <property type="component" value="Chromosome D11"/>
</dbReference>
<evidence type="ECO:0000313" key="2">
    <source>
        <dbReference type="Proteomes" id="UP000322667"/>
    </source>
</evidence>
<gene>
    <name evidence="1" type="ORF">ES332_D11G398800v1</name>
</gene>
<protein>
    <submittedName>
        <fullName evidence="1">Uncharacterized protein</fullName>
    </submittedName>
</protein>
<dbReference type="AlphaFoldDB" id="A0A5D2IX67"/>
<accession>A0A5D2IX67</accession>
<sequence>MGLWLPPIYAHDIKLLVVTVRCCFWKSPISMIVSCWRYCIDNSLFHVTWSLCKA</sequence>
<dbReference type="EMBL" id="CM017633">
    <property type="protein sequence ID" value="TYH47261.1"/>
    <property type="molecule type" value="Genomic_DNA"/>
</dbReference>
<keyword evidence="2" id="KW-1185">Reference proteome</keyword>
<evidence type="ECO:0000313" key="1">
    <source>
        <dbReference type="EMBL" id="TYH47261.1"/>
    </source>
</evidence>
<name>A0A5D2IX67_GOSTO</name>
<reference evidence="1 2" key="1">
    <citation type="submission" date="2019-07" db="EMBL/GenBank/DDBJ databases">
        <title>WGS assembly of Gossypium tomentosum.</title>
        <authorList>
            <person name="Chen Z.J."/>
            <person name="Sreedasyam A."/>
            <person name="Ando A."/>
            <person name="Song Q."/>
            <person name="De L."/>
            <person name="Hulse-Kemp A."/>
            <person name="Ding M."/>
            <person name="Ye W."/>
            <person name="Kirkbride R."/>
            <person name="Jenkins J."/>
            <person name="Plott C."/>
            <person name="Lovell J."/>
            <person name="Lin Y.-M."/>
            <person name="Vaughn R."/>
            <person name="Liu B."/>
            <person name="Li W."/>
            <person name="Simpson S."/>
            <person name="Scheffler B."/>
            <person name="Saski C."/>
            <person name="Grover C."/>
            <person name="Hu G."/>
            <person name="Conover J."/>
            <person name="Carlson J."/>
            <person name="Shu S."/>
            <person name="Boston L."/>
            <person name="Williams M."/>
            <person name="Peterson D."/>
            <person name="Mcgee K."/>
            <person name="Jones D."/>
            <person name="Wendel J."/>
            <person name="Stelly D."/>
            <person name="Grimwood J."/>
            <person name="Schmutz J."/>
        </authorList>
    </citation>
    <scope>NUCLEOTIDE SEQUENCE [LARGE SCALE GENOMIC DNA]</scope>
    <source>
        <strain evidence="1">7179.01</strain>
    </source>
</reference>
<proteinExistence type="predicted"/>
<organism evidence="1 2">
    <name type="scientific">Gossypium tomentosum</name>
    <name type="common">Hawaiian cotton</name>
    <name type="synonym">Gossypium sandvicense</name>
    <dbReference type="NCBI Taxonomy" id="34277"/>
    <lineage>
        <taxon>Eukaryota</taxon>
        <taxon>Viridiplantae</taxon>
        <taxon>Streptophyta</taxon>
        <taxon>Embryophyta</taxon>
        <taxon>Tracheophyta</taxon>
        <taxon>Spermatophyta</taxon>
        <taxon>Magnoliopsida</taxon>
        <taxon>eudicotyledons</taxon>
        <taxon>Gunneridae</taxon>
        <taxon>Pentapetalae</taxon>
        <taxon>rosids</taxon>
        <taxon>malvids</taxon>
        <taxon>Malvales</taxon>
        <taxon>Malvaceae</taxon>
        <taxon>Malvoideae</taxon>
        <taxon>Gossypium</taxon>
    </lineage>
</organism>